<dbReference type="PANTHER" id="PTHR32071">
    <property type="entry name" value="TRANSCRIPTIONAL REGULATORY PROTEIN"/>
    <property type="match status" value="1"/>
</dbReference>
<keyword evidence="11" id="KW-1185">Reference proteome</keyword>
<dbReference type="RefSeq" id="WP_152121799.1">
    <property type="nucleotide sequence ID" value="NZ_WELI01000001.1"/>
</dbReference>
<proteinExistence type="predicted"/>
<evidence type="ECO:0000256" key="4">
    <source>
        <dbReference type="ARBA" id="ARBA00023163"/>
    </source>
</evidence>
<protein>
    <submittedName>
        <fullName evidence="10">Response regulator</fullName>
    </submittedName>
</protein>
<dbReference type="Proteomes" id="UP000488299">
    <property type="component" value="Unassembled WGS sequence"/>
</dbReference>
<dbReference type="Gene3D" id="1.10.8.60">
    <property type="match status" value="1"/>
</dbReference>
<dbReference type="PRINTS" id="PR01590">
    <property type="entry name" value="HTHFIS"/>
</dbReference>
<evidence type="ECO:0000256" key="6">
    <source>
        <dbReference type="SAM" id="Coils"/>
    </source>
</evidence>
<dbReference type="Gene3D" id="3.40.50.2300">
    <property type="match status" value="1"/>
</dbReference>
<dbReference type="PROSITE" id="PS00676">
    <property type="entry name" value="SIGMA54_INTERACT_2"/>
    <property type="match status" value="1"/>
</dbReference>
<dbReference type="PROSITE" id="PS00675">
    <property type="entry name" value="SIGMA54_INTERACT_1"/>
    <property type="match status" value="1"/>
</dbReference>
<dbReference type="Pfam" id="PF00072">
    <property type="entry name" value="Response_reg"/>
    <property type="match status" value="1"/>
</dbReference>
<dbReference type="SUPFAM" id="SSF52172">
    <property type="entry name" value="CheY-like"/>
    <property type="match status" value="1"/>
</dbReference>
<dbReference type="GO" id="GO:0000160">
    <property type="term" value="P:phosphorelay signal transduction system"/>
    <property type="evidence" value="ECO:0007669"/>
    <property type="project" value="InterPro"/>
</dbReference>
<dbReference type="InterPro" id="IPR025662">
    <property type="entry name" value="Sigma_54_int_dom_ATP-bd_1"/>
</dbReference>
<evidence type="ECO:0000256" key="3">
    <source>
        <dbReference type="ARBA" id="ARBA00023015"/>
    </source>
</evidence>
<comment type="caution">
    <text evidence="10">The sequence shown here is derived from an EMBL/GenBank/DDBJ whole genome shotgun (WGS) entry which is preliminary data.</text>
</comment>
<feature type="domain" description="Sigma-54 factor interaction" evidence="8">
    <location>
        <begin position="164"/>
        <end position="393"/>
    </location>
</feature>
<dbReference type="InterPro" id="IPR003593">
    <property type="entry name" value="AAA+_ATPase"/>
</dbReference>
<dbReference type="Gene3D" id="1.10.10.60">
    <property type="entry name" value="Homeodomain-like"/>
    <property type="match status" value="1"/>
</dbReference>
<sequence length="495" mass="55266">MERILIVDDNNDICLLLERFLSKQGYKTASSQRGEDGLAQIRKDAFELVICDFKLPDIDGLEMLRRIKVISPSTAVIIITGYSDVRIAVQALKYGAFDYVTKPLYPDEILYTIKSALDRRQQTLTNPAGAATETETAPASAPAKGTSGRGAKAATMAPDGKRFIFGKSRAAEQLQKHIELIAPTNMSVIITGETGTGKEFVANAIHLRSKRAEKPFVAIDCGALSKDLAGSELFGHVKGAFTGALSDKAGSFEYANGGTLFLDEIGNLSYDNQIKLLRVLQERKIRRIGSNQDIPVDVRIVCATNEDLRDAVRQGRFREDIYHRIDEFRIELAPLRERRTDIMIFAEHFLQLANQQLEKEVQGFEDEAKEKLRDYYWHGNLRELQNVVKRAVLLTQGDYVQVEALPHEIVHPTYFHPEEQSVAAGVQVYPDMIRAGATVIAQPASNLKSVSENAERAAILKVLEKTGYNKTKAAEVLNIDRKTLYNKLKAYDIHL</sequence>
<keyword evidence="1" id="KW-0547">Nucleotide-binding</keyword>
<gene>
    <name evidence="10" type="ORF">F5984_00465</name>
</gene>
<dbReference type="InterPro" id="IPR027417">
    <property type="entry name" value="P-loop_NTPase"/>
</dbReference>
<evidence type="ECO:0000256" key="7">
    <source>
        <dbReference type="SAM" id="MobiDB-lite"/>
    </source>
</evidence>
<feature type="domain" description="Response regulatory" evidence="9">
    <location>
        <begin position="3"/>
        <end position="117"/>
    </location>
</feature>
<dbReference type="SUPFAM" id="SSF46689">
    <property type="entry name" value="Homeodomain-like"/>
    <property type="match status" value="1"/>
</dbReference>
<dbReference type="SMART" id="SM00382">
    <property type="entry name" value="AAA"/>
    <property type="match status" value="1"/>
</dbReference>
<dbReference type="InterPro" id="IPR009057">
    <property type="entry name" value="Homeodomain-like_sf"/>
</dbReference>
<dbReference type="InterPro" id="IPR001789">
    <property type="entry name" value="Sig_transdc_resp-reg_receiver"/>
</dbReference>
<dbReference type="PANTHER" id="PTHR32071:SF81">
    <property type="entry name" value="PROPIONATE CATABOLISM OPERON REGULATORY PROTEIN"/>
    <property type="match status" value="1"/>
</dbReference>
<feature type="modified residue" description="4-aspartylphosphate" evidence="5">
    <location>
        <position position="52"/>
    </location>
</feature>
<dbReference type="FunFam" id="3.40.50.300:FF:000006">
    <property type="entry name" value="DNA-binding transcriptional regulator NtrC"/>
    <property type="match status" value="1"/>
</dbReference>
<feature type="region of interest" description="Disordered" evidence="7">
    <location>
        <begin position="126"/>
        <end position="154"/>
    </location>
</feature>
<dbReference type="InterPro" id="IPR002078">
    <property type="entry name" value="Sigma_54_int"/>
</dbReference>
<dbReference type="AlphaFoldDB" id="A0A7J5U3P3"/>
<dbReference type="GO" id="GO:0005524">
    <property type="term" value="F:ATP binding"/>
    <property type="evidence" value="ECO:0007669"/>
    <property type="project" value="UniProtKB-KW"/>
</dbReference>
<dbReference type="InterPro" id="IPR025943">
    <property type="entry name" value="Sigma_54_int_dom_ATP-bd_2"/>
</dbReference>
<evidence type="ECO:0000259" key="9">
    <source>
        <dbReference type="PROSITE" id="PS50110"/>
    </source>
</evidence>
<dbReference type="CDD" id="cd00009">
    <property type="entry name" value="AAA"/>
    <property type="match status" value="1"/>
</dbReference>
<evidence type="ECO:0000313" key="10">
    <source>
        <dbReference type="EMBL" id="KAB7732469.1"/>
    </source>
</evidence>
<evidence type="ECO:0000256" key="1">
    <source>
        <dbReference type="ARBA" id="ARBA00022741"/>
    </source>
</evidence>
<dbReference type="PROSITE" id="PS50110">
    <property type="entry name" value="RESPONSE_REGULATORY"/>
    <property type="match status" value="1"/>
</dbReference>
<dbReference type="Pfam" id="PF00158">
    <property type="entry name" value="Sigma54_activat"/>
    <property type="match status" value="1"/>
</dbReference>
<accession>A0A7J5U3P3</accession>
<dbReference type="GO" id="GO:0043565">
    <property type="term" value="F:sequence-specific DNA binding"/>
    <property type="evidence" value="ECO:0007669"/>
    <property type="project" value="InterPro"/>
</dbReference>
<keyword evidence="3" id="KW-0805">Transcription regulation</keyword>
<dbReference type="GO" id="GO:0006355">
    <property type="term" value="P:regulation of DNA-templated transcription"/>
    <property type="evidence" value="ECO:0007669"/>
    <property type="project" value="InterPro"/>
</dbReference>
<dbReference type="Gene3D" id="3.40.50.300">
    <property type="entry name" value="P-loop containing nucleotide triphosphate hydrolases"/>
    <property type="match status" value="1"/>
</dbReference>
<dbReference type="InterPro" id="IPR058031">
    <property type="entry name" value="AAA_lid_NorR"/>
</dbReference>
<dbReference type="SUPFAM" id="SSF52540">
    <property type="entry name" value="P-loop containing nucleoside triphosphate hydrolases"/>
    <property type="match status" value="1"/>
</dbReference>
<evidence type="ECO:0000256" key="2">
    <source>
        <dbReference type="ARBA" id="ARBA00022840"/>
    </source>
</evidence>
<feature type="compositionally biased region" description="Low complexity" evidence="7">
    <location>
        <begin position="127"/>
        <end position="143"/>
    </location>
</feature>
<evidence type="ECO:0000259" key="8">
    <source>
        <dbReference type="PROSITE" id="PS50045"/>
    </source>
</evidence>
<dbReference type="InterPro" id="IPR002197">
    <property type="entry name" value="HTH_Fis"/>
</dbReference>
<feature type="coiled-coil region" evidence="6">
    <location>
        <begin position="347"/>
        <end position="374"/>
    </location>
</feature>
<evidence type="ECO:0000256" key="5">
    <source>
        <dbReference type="PROSITE-ProRule" id="PRU00169"/>
    </source>
</evidence>
<keyword evidence="2" id="KW-0067">ATP-binding</keyword>
<evidence type="ECO:0000313" key="11">
    <source>
        <dbReference type="Proteomes" id="UP000488299"/>
    </source>
</evidence>
<dbReference type="InterPro" id="IPR011006">
    <property type="entry name" value="CheY-like_superfamily"/>
</dbReference>
<name>A0A7J5U3P3_9BACT</name>
<keyword evidence="6" id="KW-0175">Coiled coil</keyword>
<dbReference type="SMART" id="SM00448">
    <property type="entry name" value="REC"/>
    <property type="match status" value="1"/>
</dbReference>
<reference evidence="10 11" key="1">
    <citation type="submission" date="2019-10" db="EMBL/GenBank/DDBJ databases">
        <title>Rudanella paleaurantiibacter sp. nov., isolated from sludge.</title>
        <authorList>
            <person name="Xu S.Q."/>
        </authorList>
    </citation>
    <scope>NUCLEOTIDE SEQUENCE [LARGE SCALE GENOMIC DNA]</scope>
    <source>
        <strain evidence="10 11">HX-22-17</strain>
    </source>
</reference>
<dbReference type="PROSITE" id="PS50045">
    <property type="entry name" value="SIGMA54_INTERACT_4"/>
    <property type="match status" value="1"/>
</dbReference>
<keyword evidence="4" id="KW-0804">Transcription</keyword>
<dbReference type="Pfam" id="PF02954">
    <property type="entry name" value="HTH_8"/>
    <property type="match status" value="1"/>
</dbReference>
<organism evidence="10 11">
    <name type="scientific">Rudanella paleaurantiibacter</name>
    <dbReference type="NCBI Taxonomy" id="2614655"/>
    <lineage>
        <taxon>Bacteria</taxon>
        <taxon>Pseudomonadati</taxon>
        <taxon>Bacteroidota</taxon>
        <taxon>Cytophagia</taxon>
        <taxon>Cytophagales</taxon>
        <taxon>Cytophagaceae</taxon>
        <taxon>Rudanella</taxon>
    </lineage>
</organism>
<dbReference type="EMBL" id="WELI01000001">
    <property type="protein sequence ID" value="KAB7732469.1"/>
    <property type="molecule type" value="Genomic_DNA"/>
</dbReference>
<dbReference type="Pfam" id="PF25601">
    <property type="entry name" value="AAA_lid_14"/>
    <property type="match status" value="1"/>
</dbReference>
<keyword evidence="5" id="KW-0597">Phosphoprotein</keyword>